<dbReference type="GO" id="GO:0005615">
    <property type="term" value="C:extracellular space"/>
    <property type="evidence" value="ECO:0007669"/>
    <property type="project" value="TreeGrafter"/>
</dbReference>
<dbReference type="Proteomes" id="UP000663844">
    <property type="component" value="Unassembled WGS sequence"/>
</dbReference>
<comment type="caution">
    <text evidence="7">The sequence shown here is derived from an EMBL/GenBank/DDBJ whole genome shotgun (WGS) entry which is preliminary data.</text>
</comment>
<feature type="signal peptide" evidence="4">
    <location>
        <begin position="1"/>
        <end position="17"/>
    </location>
</feature>
<evidence type="ECO:0000313" key="6">
    <source>
        <dbReference type="EMBL" id="CAF1131037.1"/>
    </source>
</evidence>
<dbReference type="GO" id="GO:0035567">
    <property type="term" value="P:non-canonical Wnt signaling pathway"/>
    <property type="evidence" value="ECO:0007669"/>
    <property type="project" value="TreeGrafter"/>
</dbReference>
<accession>A0A818WTW7</accession>
<dbReference type="GO" id="GO:0060070">
    <property type="term" value="P:canonical Wnt signaling pathway"/>
    <property type="evidence" value="ECO:0007669"/>
    <property type="project" value="TreeGrafter"/>
</dbReference>
<dbReference type="Proteomes" id="UP000663845">
    <property type="component" value="Unassembled WGS sequence"/>
</dbReference>
<feature type="chain" id="PRO_5035617833" description="FZ domain-containing protein" evidence="4">
    <location>
        <begin position="18"/>
        <end position="409"/>
    </location>
</feature>
<evidence type="ECO:0000256" key="4">
    <source>
        <dbReference type="SAM" id="SignalP"/>
    </source>
</evidence>
<dbReference type="SMART" id="SM00063">
    <property type="entry name" value="FRI"/>
    <property type="match status" value="1"/>
</dbReference>
<gene>
    <name evidence="6" type="ORF">JYZ213_LOCUS23019</name>
    <name evidence="7" type="ORF">OXD698_LOCUS14109</name>
</gene>
<sequence length="409" mass="45904">MIMFIVLLSASLAGCHAGITTGRANHEIYTSKITLALSNSSAVSKLSINNTVNTTYQLMNMTQDNITEFSVLNFVSSKLSDAKHLSKSISAKHIVIIVVSILGFICLIGESYDLFPGNIHRCQAIPSNFTLCYGLGYTQMHLPNLLNHESITEILYELPLWQSLLSLGCHSNARLLLCSILAPVCLQQTPEKASLVSFDNNQDSIYTITHDNKKFIYPCRTLCESVKQSCEPRMITQFGYKWPTMISCDQYPAETELCVSHSSSSTTTTTTTTTITTTKQTVPSTTIAKTDLCSMCKSRASISDLLHDYCRSSIVIRTRPIKNSLVSENNYIFANKHKVRYFKQSGTNETNFDLPIKNCSCIKLYSPIILFLSSNGEIIRFISVKRNPYVFKRFRNTIVLRKPRCQSRL</sequence>
<name>A0A818WTW7_9BILA</name>
<reference evidence="7" key="1">
    <citation type="submission" date="2021-02" db="EMBL/GenBank/DDBJ databases">
        <authorList>
            <person name="Nowell W R."/>
        </authorList>
    </citation>
    <scope>NUCLEOTIDE SEQUENCE</scope>
</reference>
<dbReference type="Gene3D" id="1.10.2000.10">
    <property type="entry name" value="Frizzled cysteine-rich domain"/>
    <property type="match status" value="1"/>
</dbReference>
<dbReference type="EMBL" id="CAJNOG010000268">
    <property type="protein sequence ID" value="CAF1131037.1"/>
    <property type="molecule type" value="Genomic_DNA"/>
</dbReference>
<dbReference type="AlphaFoldDB" id="A0A818WTW7"/>
<dbReference type="EMBL" id="CAJOAZ010000879">
    <property type="protein sequence ID" value="CAF3728363.1"/>
    <property type="molecule type" value="Genomic_DNA"/>
</dbReference>
<keyword evidence="2 3" id="KW-1015">Disulfide bond</keyword>
<dbReference type="SUPFAM" id="SSF63501">
    <property type="entry name" value="Frizzled cysteine-rich domain"/>
    <property type="match status" value="1"/>
</dbReference>
<dbReference type="GO" id="GO:0017147">
    <property type="term" value="F:Wnt-protein binding"/>
    <property type="evidence" value="ECO:0007669"/>
    <property type="project" value="TreeGrafter"/>
</dbReference>
<proteinExistence type="predicted"/>
<dbReference type="Pfam" id="PF01392">
    <property type="entry name" value="Fz"/>
    <property type="match status" value="2"/>
</dbReference>
<dbReference type="PANTHER" id="PTHR11309:SF148">
    <property type="entry name" value="SECRETED FRIZZLED-RELATED PROTEIN 1"/>
    <property type="match status" value="1"/>
</dbReference>
<evidence type="ECO:0000256" key="2">
    <source>
        <dbReference type="ARBA" id="ARBA00023157"/>
    </source>
</evidence>
<feature type="disulfide bond" evidence="3">
    <location>
        <begin position="132"/>
        <end position="178"/>
    </location>
</feature>
<evidence type="ECO:0000313" key="8">
    <source>
        <dbReference type="Proteomes" id="UP000663844"/>
    </source>
</evidence>
<organism evidence="7 8">
    <name type="scientific">Adineta steineri</name>
    <dbReference type="NCBI Taxonomy" id="433720"/>
    <lineage>
        <taxon>Eukaryota</taxon>
        <taxon>Metazoa</taxon>
        <taxon>Spiralia</taxon>
        <taxon>Gnathifera</taxon>
        <taxon>Rotifera</taxon>
        <taxon>Eurotatoria</taxon>
        <taxon>Bdelloidea</taxon>
        <taxon>Adinetida</taxon>
        <taxon>Adinetidae</taxon>
        <taxon>Adineta</taxon>
    </lineage>
</organism>
<comment type="caution">
    <text evidence="3">Lacks conserved residue(s) required for the propagation of feature annotation.</text>
</comment>
<dbReference type="InterPro" id="IPR036790">
    <property type="entry name" value="Frizzled_dom_sf"/>
</dbReference>
<keyword evidence="4" id="KW-0732">Signal</keyword>
<feature type="domain" description="FZ" evidence="5">
    <location>
        <begin position="117"/>
        <end position="261"/>
    </location>
</feature>
<keyword evidence="1" id="KW-0217">Developmental protein</keyword>
<evidence type="ECO:0000313" key="7">
    <source>
        <dbReference type="EMBL" id="CAF3728363.1"/>
    </source>
</evidence>
<dbReference type="PROSITE" id="PS50038">
    <property type="entry name" value="FZ"/>
    <property type="match status" value="1"/>
</dbReference>
<evidence type="ECO:0000259" key="5">
    <source>
        <dbReference type="PROSITE" id="PS50038"/>
    </source>
</evidence>
<dbReference type="PANTHER" id="PTHR11309">
    <property type="entry name" value="FRIZZLED"/>
    <property type="match status" value="1"/>
</dbReference>
<evidence type="ECO:0000256" key="3">
    <source>
        <dbReference type="PROSITE-ProRule" id="PRU00090"/>
    </source>
</evidence>
<protein>
    <recommendedName>
        <fullName evidence="5">FZ domain-containing protein</fullName>
    </recommendedName>
</protein>
<dbReference type="InterPro" id="IPR020067">
    <property type="entry name" value="Frizzled_dom"/>
</dbReference>
<dbReference type="InterPro" id="IPR015526">
    <property type="entry name" value="Frizzled/SFRP"/>
</dbReference>
<evidence type="ECO:0000256" key="1">
    <source>
        <dbReference type="ARBA" id="ARBA00022473"/>
    </source>
</evidence>